<organism evidence="1 2">
    <name type="scientific">Trichonephila clavata</name>
    <name type="common">Joro spider</name>
    <name type="synonym">Nephila clavata</name>
    <dbReference type="NCBI Taxonomy" id="2740835"/>
    <lineage>
        <taxon>Eukaryota</taxon>
        <taxon>Metazoa</taxon>
        <taxon>Ecdysozoa</taxon>
        <taxon>Arthropoda</taxon>
        <taxon>Chelicerata</taxon>
        <taxon>Arachnida</taxon>
        <taxon>Araneae</taxon>
        <taxon>Araneomorphae</taxon>
        <taxon>Entelegynae</taxon>
        <taxon>Araneoidea</taxon>
        <taxon>Nephilidae</taxon>
        <taxon>Trichonephila</taxon>
    </lineage>
</organism>
<reference evidence="1" key="1">
    <citation type="submission" date="2020-07" db="EMBL/GenBank/DDBJ databases">
        <title>Multicomponent nature underlies the extraordinary mechanical properties of spider dragline silk.</title>
        <authorList>
            <person name="Kono N."/>
            <person name="Nakamura H."/>
            <person name="Mori M."/>
            <person name="Yoshida Y."/>
            <person name="Ohtoshi R."/>
            <person name="Malay A.D."/>
            <person name="Moran D.A.P."/>
            <person name="Tomita M."/>
            <person name="Numata K."/>
            <person name="Arakawa K."/>
        </authorList>
    </citation>
    <scope>NUCLEOTIDE SEQUENCE</scope>
</reference>
<sequence>MVPTSKKSSNKTPWAVRSTVKTVVWKTWSVKTVRSTLPAEGVVLNFFRTGDDGCFHSIDLAFDSGVKWWTHVSSPVTIRNRKSLPSSW</sequence>
<dbReference type="AlphaFoldDB" id="A0A8X6KPB5"/>
<comment type="caution">
    <text evidence="1">The sequence shown here is derived from an EMBL/GenBank/DDBJ whole genome shotgun (WGS) entry which is preliminary data.</text>
</comment>
<accession>A0A8X6KPB5</accession>
<proteinExistence type="predicted"/>
<gene>
    <name evidence="1" type="ORF">TNCT_462001</name>
</gene>
<dbReference type="OrthoDB" id="10046251at2759"/>
<evidence type="ECO:0000313" key="2">
    <source>
        <dbReference type="Proteomes" id="UP000887116"/>
    </source>
</evidence>
<keyword evidence="2" id="KW-1185">Reference proteome</keyword>
<protein>
    <submittedName>
        <fullName evidence="1">Uncharacterized protein</fullName>
    </submittedName>
</protein>
<evidence type="ECO:0000313" key="1">
    <source>
        <dbReference type="EMBL" id="GFQ82070.1"/>
    </source>
</evidence>
<name>A0A8X6KPB5_TRICU</name>
<dbReference type="Proteomes" id="UP000887116">
    <property type="component" value="Unassembled WGS sequence"/>
</dbReference>
<dbReference type="EMBL" id="BMAO01032424">
    <property type="protein sequence ID" value="GFQ82070.1"/>
    <property type="molecule type" value="Genomic_DNA"/>
</dbReference>